<evidence type="ECO:0000313" key="1">
    <source>
        <dbReference type="EMBL" id="PFX29380.1"/>
    </source>
</evidence>
<reference evidence="2" key="1">
    <citation type="journal article" date="2017" name="bioRxiv">
        <title>Comparative analysis of the genomes of Stylophora pistillata and Acropora digitifera provides evidence for extensive differences between species of corals.</title>
        <authorList>
            <person name="Voolstra C.R."/>
            <person name="Li Y."/>
            <person name="Liew Y.J."/>
            <person name="Baumgarten S."/>
            <person name="Zoccola D."/>
            <person name="Flot J.-F."/>
            <person name="Tambutte S."/>
            <person name="Allemand D."/>
            <person name="Aranda M."/>
        </authorList>
    </citation>
    <scope>NUCLEOTIDE SEQUENCE [LARGE SCALE GENOMIC DNA]</scope>
</reference>
<accession>A0A2B4SKI7</accession>
<name>A0A2B4SKI7_STYPI</name>
<protein>
    <submittedName>
        <fullName evidence="1">Uncharacterized protein</fullName>
    </submittedName>
</protein>
<gene>
    <name evidence="1" type="ORF">AWC38_SpisGene5870</name>
</gene>
<proteinExistence type="predicted"/>
<dbReference type="OrthoDB" id="5990150at2759"/>
<dbReference type="AlphaFoldDB" id="A0A2B4SKI7"/>
<dbReference type="EMBL" id="LSMT01000066">
    <property type="protein sequence ID" value="PFX29380.1"/>
    <property type="molecule type" value="Genomic_DNA"/>
</dbReference>
<dbReference type="Proteomes" id="UP000225706">
    <property type="component" value="Unassembled WGS sequence"/>
</dbReference>
<keyword evidence="2" id="KW-1185">Reference proteome</keyword>
<evidence type="ECO:0000313" key="2">
    <source>
        <dbReference type="Proteomes" id="UP000225706"/>
    </source>
</evidence>
<organism evidence="1 2">
    <name type="scientific">Stylophora pistillata</name>
    <name type="common">Smooth cauliflower coral</name>
    <dbReference type="NCBI Taxonomy" id="50429"/>
    <lineage>
        <taxon>Eukaryota</taxon>
        <taxon>Metazoa</taxon>
        <taxon>Cnidaria</taxon>
        <taxon>Anthozoa</taxon>
        <taxon>Hexacorallia</taxon>
        <taxon>Scleractinia</taxon>
        <taxon>Astrocoeniina</taxon>
        <taxon>Pocilloporidae</taxon>
        <taxon>Stylophora</taxon>
    </lineage>
</organism>
<comment type="caution">
    <text evidence="1">The sequence shown here is derived from an EMBL/GenBank/DDBJ whole genome shotgun (WGS) entry which is preliminary data.</text>
</comment>
<sequence length="221" mass="25322">MHRLHNSIASINNDYLQDIELSTLLRVVVENLHAVSHFKHATFTALQYSQDFGLITRESLKRVTKWAAKYFTHEKSCYPVSQTSTEFANVNFMRPLPSVEIDPEIESAMKEFVEKYRPLRQKTVREETTKDRAGALPPAVYTKQQDSTQVDLLAGLGGDVTDITFVDDRIVEVTVAEVRTHADEYDTDSENDFSDQEDEDITPITVSRSGRPFRVNFRLDF</sequence>